<reference evidence="5 6" key="1">
    <citation type="submission" date="2018-08" db="EMBL/GenBank/DDBJ databases">
        <title>Genomic Encyclopedia of Type Strains, Phase IV (KMG-IV): sequencing the most valuable type-strain genomes for metagenomic binning, comparative biology and taxonomic classification.</title>
        <authorList>
            <person name="Goeker M."/>
        </authorList>
    </citation>
    <scope>NUCLEOTIDE SEQUENCE [LARGE SCALE GENOMIC DNA]</scope>
    <source>
        <strain evidence="5 6">DSM 23923</strain>
    </source>
</reference>
<proteinExistence type="predicted"/>
<organism evidence="5 6">
    <name type="scientific">Pelolinea submarina</name>
    <dbReference type="NCBI Taxonomy" id="913107"/>
    <lineage>
        <taxon>Bacteria</taxon>
        <taxon>Bacillati</taxon>
        <taxon>Chloroflexota</taxon>
        <taxon>Anaerolineae</taxon>
        <taxon>Anaerolineales</taxon>
        <taxon>Anaerolineaceae</taxon>
        <taxon>Pelolinea</taxon>
    </lineage>
</organism>
<dbReference type="AlphaFoldDB" id="A0A347ZNR3"/>
<dbReference type="Gene3D" id="3.90.320.10">
    <property type="match status" value="1"/>
</dbReference>
<dbReference type="GO" id="GO:0004386">
    <property type="term" value="F:helicase activity"/>
    <property type="evidence" value="ECO:0007669"/>
    <property type="project" value="UniProtKB-KW"/>
</dbReference>
<evidence type="ECO:0000256" key="2">
    <source>
        <dbReference type="ARBA" id="ARBA00022806"/>
    </source>
</evidence>
<keyword evidence="3" id="KW-0234">DNA repair</keyword>
<evidence type="ECO:0000313" key="5">
    <source>
        <dbReference type="EMBL" id="REG08547.1"/>
    </source>
</evidence>
<keyword evidence="2" id="KW-0347">Helicase</keyword>
<sequence>MENWKISPSDLTFLWDECPRCFYLKVRHKFKRPGLPFPKIFTKIDLLMKDVYLGHSTQKISPLLPPGKTVMSGRWVTSAPIVAPDGENTAYIQGIFDTVVQFEDGSYGVVDFKTSEAREEHVEFYGRQLSAYAYALTHPAPGKLHLSPVTKLGLLYFEPQDLVETTQDGLSLNGPTRWVEIPVDEERFENFMRAVLALLSLPEPPLANPECAFCAYRAASRNVPF</sequence>
<feature type="domain" description="PD-(D/E)XK endonuclease-like" evidence="4">
    <location>
        <begin position="88"/>
        <end position="218"/>
    </location>
</feature>
<evidence type="ECO:0000259" key="4">
    <source>
        <dbReference type="Pfam" id="PF12705"/>
    </source>
</evidence>
<evidence type="ECO:0000313" key="6">
    <source>
        <dbReference type="Proteomes" id="UP000256388"/>
    </source>
</evidence>
<dbReference type="Pfam" id="PF12705">
    <property type="entry name" value="PDDEXK_1"/>
    <property type="match status" value="1"/>
</dbReference>
<protein>
    <submittedName>
        <fullName evidence="5">PD-(D/E)XK nuclease superfamily protein</fullName>
    </submittedName>
</protein>
<dbReference type="InterPro" id="IPR011604">
    <property type="entry name" value="PDDEXK-like_dom_sf"/>
</dbReference>
<dbReference type="Proteomes" id="UP000256388">
    <property type="component" value="Unassembled WGS sequence"/>
</dbReference>
<comment type="caution">
    <text evidence="5">The sequence shown here is derived from an EMBL/GenBank/DDBJ whole genome shotgun (WGS) entry which is preliminary data.</text>
</comment>
<keyword evidence="1" id="KW-0227">DNA damage</keyword>
<name>A0A347ZNR3_9CHLR</name>
<keyword evidence="2" id="KW-0067">ATP-binding</keyword>
<dbReference type="InterPro" id="IPR038726">
    <property type="entry name" value="PDDEXK_AddAB-type"/>
</dbReference>
<dbReference type="EMBL" id="QUMS01000002">
    <property type="protein sequence ID" value="REG08547.1"/>
    <property type="molecule type" value="Genomic_DNA"/>
</dbReference>
<dbReference type="RefSeq" id="WP_116225199.1">
    <property type="nucleotide sequence ID" value="NZ_AP018437.1"/>
</dbReference>
<dbReference type="OrthoDB" id="9792687at2"/>
<gene>
    <name evidence="5" type="ORF">DFR64_1917</name>
</gene>
<evidence type="ECO:0000256" key="3">
    <source>
        <dbReference type="ARBA" id="ARBA00023204"/>
    </source>
</evidence>
<accession>A0A347ZNR3</accession>
<keyword evidence="2" id="KW-0378">Hydrolase</keyword>
<dbReference type="GO" id="GO:0006281">
    <property type="term" value="P:DNA repair"/>
    <property type="evidence" value="ECO:0007669"/>
    <property type="project" value="UniProtKB-KW"/>
</dbReference>
<evidence type="ECO:0000256" key="1">
    <source>
        <dbReference type="ARBA" id="ARBA00022763"/>
    </source>
</evidence>
<keyword evidence="2" id="KW-0547">Nucleotide-binding</keyword>
<keyword evidence="6" id="KW-1185">Reference proteome</keyword>